<feature type="region of interest" description="Disordered" evidence="1">
    <location>
        <begin position="135"/>
        <end position="174"/>
    </location>
</feature>
<dbReference type="WBParaSite" id="maker-unitig_36503-snap-gene-0.6-mRNA-1">
    <property type="protein sequence ID" value="maker-unitig_36503-snap-gene-0.6-mRNA-1"/>
    <property type="gene ID" value="maker-unitig_36503-snap-gene-0.6"/>
</dbReference>
<reference evidence="3" key="1">
    <citation type="submission" date="2016-11" db="UniProtKB">
        <authorList>
            <consortium name="WormBaseParasite"/>
        </authorList>
    </citation>
    <scope>IDENTIFICATION</scope>
</reference>
<evidence type="ECO:0000313" key="2">
    <source>
        <dbReference type="Proteomes" id="UP000095280"/>
    </source>
</evidence>
<name>A0A1I8FKD4_9PLAT</name>
<keyword evidence="2" id="KW-1185">Reference proteome</keyword>
<feature type="compositionally biased region" description="Polar residues" evidence="1">
    <location>
        <begin position="135"/>
        <end position="164"/>
    </location>
</feature>
<dbReference type="Proteomes" id="UP000095280">
    <property type="component" value="Unplaced"/>
</dbReference>
<feature type="region of interest" description="Disordered" evidence="1">
    <location>
        <begin position="193"/>
        <end position="215"/>
    </location>
</feature>
<feature type="region of interest" description="Disordered" evidence="1">
    <location>
        <begin position="267"/>
        <end position="304"/>
    </location>
</feature>
<evidence type="ECO:0000313" key="3">
    <source>
        <dbReference type="WBParaSite" id="maker-unitig_36503-snap-gene-0.6-mRNA-1"/>
    </source>
</evidence>
<protein>
    <submittedName>
        <fullName evidence="3">Cauli_VI domain-containing protein</fullName>
    </submittedName>
</protein>
<evidence type="ECO:0000256" key="1">
    <source>
        <dbReference type="SAM" id="MobiDB-lite"/>
    </source>
</evidence>
<dbReference type="AlphaFoldDB" id="A0A1I8FKD4"/>
<accession>A0A1I8FKD4</accession>
<proteinExistence type="predicted"/>
<sequence length="304" mass="32584">GRTAAYLAAQKRQRRSAGFTCHERNPELLSVKDYQGRSPAHLVLAWKPRCSTNVTGAPAGAFPSKRYHFGKTPLQYADSTEACRLLTEAGCPTPLEESLVDMLMACELDQLRQFAAGGGKLVGITSATAYTASRPRTSLQGSVARDSSTSFHSQSVGLTATNEDGTAPVASGREERPSFSALKYLVEKNALRQSSASRMPKAASSPPISTAKLRTPRGLNGHLARCSFIAKPDPSRASCSSRSMTPGRSLLQCTDSADVCDFLEGHGVTSEHEESPNSKGSNKHSDVRRLEFPEAVPASRGKRT</sequence>
<feature type="compositionally biased region" description="Basic and acidic residues" evidence="1">
    <location>
        <begin position="283"/>
        <end position="292"/>
    </location>
</feature>
<organism evidence="2 3">
    <name type="scientific">Macrostomum lignano</name>
    <dbReference type="NCBI Taxonomy" id="282301"/>
    <lineage>
        <taxon>Eukaryota</taxon>
        <taxon>Metazoa</taxon>
        <taxon>Spiralia</taxon>
        <taxon>Lophotrochozoa</taxon>
        <taxon>Platyhelminthes</taxon>
        <taxon>Rhabditophora</taxon>
        <taxon>Macrostomorpha</taxon>
        <taxon>Macrostomida</taxon>
        <taxon>Macrostomidae</taxon>
        <taxon>Macrostomum</taxon>
    </lineage>
</organism>